<organism evidence="1">
    <name type="scientific">Anguilla anguilla</name>
    <name type="common">European freshwater eel</name>
    <name type="synonym">Muraena anguilla</name>
    <dbReference type="NCBI Taxonomy" id="7936"/>
    <lineage>
        <taxon>Eukaryota</taxon>
        <taxon>Metazoa</taxon>
        <taxon>Chordata</taxon>
        <taxon>Craniata</taxon>
        <taxon>Vertebrata</taxon>
        <taxon>Euteleostomi</taxon>
        <taxon>Actinopterygii</taxon>
        <taxon>Neopterygii</taxon>
        <taxon>Teleostei</taxon>
        <taxon>Anguilliformes</taxon>
        <taxon>Anguillidae</taxon>
        <taxon>Anguilla</taxon>
    </lineage>
</organism>
<reference evidence="1" key="1">
    <citation type="submission" date="2014-11" db="EMBL/GenBank/DDBJ databases">
        <authorList>
            <person name="Amaro Gonzalez C."/>
        </authorList>
    </citation>
    <scope>NUCLEOTIDE SEQUENCE</scope>
</reference>
<sequence>MSEISGQSGAAIDQLSIMQKLKPAVLRAWWDRFAYAWCRPPKRERRLQWHGSSHLGKTAVMGGKKKKLKLFCTTKIN</sequence>
<dbReference type="AlphaFoldDB" id="A0A0E9WYN0"/>
<accession>A0A0E9WYN0</accession>
<evidence type="ECO:0000313" key="1">
    <source>
        <dbReference type="EMBL" id="JAH95597.1"/>
    </source>
</evidence>
<reference evidence="1" key="2">
    <citation type="journal article" date="2015" name="Fish Shellfish Immunol.">
        <title>Early steps in the European eel (Anguilla anguilla)-Vibrio vulnificus interaction in the gills: Role of the RtxA13 toxin.</title>
        <authorList>
            <person name="Callol A."/>
            <person name="Pajuelo D."/>
            <person name="Ebbesson L."/>
            <person name="Teles M."/>
            <person name="MacKenzie S."/>
            <person name="Amaro C."/>
        </authorList>
    </citation>
    <scope>NUCLEOTIDE SEQUENCE</scope>
</reference>
<name>A0A0E9WYN0_ANGAN</name>
<proteinExistence type="predicted"/>
<dbReference type="EMBL" id="GBXM01012980">
    <property type="protein sequence ID" value="JAH95597.1"/>
    <property type="molecule type" value="Transcribed_RNA"/>
</dbReference>
<protein>
    <submittedName>
        <fullName evidence="1">Uncharacterized protein</fullName>
    </submittedName>
</protein>